<dbReference type="AlphaFoldDB" id="A0A6P2D8I7"/>
<dbReference type="RefSeq" id="WP_162670169.1">
    <property type="nucleotide sequence ID" value="NZ_LR593886.1"/>
</dbReference>
<dbReference type="Proteomes" id="UP000464178">
    <property type="component" value="Chromosome"/>
</dbReference>
<dbReference type="InterPro" id="IPR016035">
    <property type="entry name" value="Acyl_Trfase/lysoPLipase"/>
</dbReference>
<dbReference type="EMBL" id="LR593886">
    <property type="protein sequence ID" value="VTR95800.1"/>
    <property type="molecule type" value="Genomic_DNA"/>
</dbReference>
<proteinExistence type="predicted"/>
<evidence type="ECO:0000313" key="1">
    <source>
        <dbReference type="EMBL" id="VTR95800.1"/>
    </source>
</evidence>
<gene>
    <name evidence="1" type="ORF">SOIL9_19140</name>
</gene>
<dbReference type="SUPFAM" id="SSF52151">
    <property type="entry name" value="FabD/lysophospholipase-like"/>
    <property type="match status" value="1"/>
</dbReference>
<protein>
    <submittedName>
        <fullName evidence="1">Patatin-like phospholipase: Uncharacterized protein</fullName>
    </submittedName>
</protein>
<dbReference type="KEGG" id="gms:SOIL9_19140"/>
<sequence>MYANRLIRCYLGASRHNHRWANRGATWGWADGPTGAPTGVPPPPRSANEFTDFDARDDLPLVRLRLKNVPRVDEREPEEPRPRGYYGPYPLINTTLNLVAGAALAEQDRKGESFVLTPDYCGTPRTGFARLPESEKSVGNMTEWENLTLGRAVAISGAAIDPNMKFYQSAPLTALLTLLNLRLGWWIENPRSPGHKRADDNNPWGATNPKNGALLWNELSGQTEAGGPYIHLSDGGHFENTGAYELIRRRCRFVVVVDAAEDALDASENLANLIRLVRTDFGIRIEIDTTPIRKNKDKLSNAHAVAGVIRYDDVDDRGVNGTLVFIRSSLTGDEPADVKNYAANNPQFPHHPTLPDQFFDEDQFESYRALGFHIGLDVFAQAAAEVRRFRPSRGASDVEYNRRVNRRLFAEVRRNSVQATPEQFENYISAPATWSSWVDVIRSDQRLAPLNREFYPEIVPFAATDRLELAGLLATIPDDISSYTRDGARITLARVAAGADGDAFVELRVMSQLVGVMEAAWMRLNLSVTFPGPLQRGWMNCFRRWTATRVFQRYWPVLRPEYSAGFARFCERVLNMPLVPVRAVRWSRLPEHVQTQVRTELNREFFGDWASVFTRPDALDHDWSENYLWTVVEDSLKLKGSSHLTWVLTYGQPGERGGLGLNDQEPEKDPFMWEETSGGRAPSFPIGVAAVRRWIRPNQVGEYELLFWIRPGYRTSEVGQQILPLLLKQIDAELPPGEVERFLITRFPKLSGTPADSLQRALWAIFFNDNDFFRYACDSEVAENEVRLRRRVT</sequence>
<dbReference type="Gene3D" id="3.40.1090.10">
    <property type="entry name" value="Cytosolic phospholipase A2 catalytic domain"/>
    <property type="match status" value="1"/>
</dbReference>
<evidence type="ECO:0000313" key="2">
    <source>
        <dbReference type="Proteomes" id="UP000464178"/>
    </source>
</evidence>
<organism evidence="1 2">
    <name type="scientific">Gemmata massiliana</name>
    <dbReference type="NCBI Taxonomy" id="1210884"/>
    <lineage>
        <taxon>Bacteria</taxon>
        <taxon>Pseudomonadati</taxon>
        <taxon>Planctomycetota</taxon>
        <taxon>Planctomycetia</taxon>
        <taxon>Gemmatales</taxon>
        <taxon>Gemmataceae</taxon>
        <taxon>Gemmata</taxon>
    </lineage>
</organism>
<name>A0A6P2D8I7_9BACT</name>
<keyword evidence="2" id="KW-1185">Reference proteome</keyword>
<accession>A0A6P2D8I7</accession>
<reference evidence="1 2" key="1">
    <citation type="submission" date="2019-05" db="EMBL/GenBank/DDBJ databases">
        <authorList>
            <consortium name="Science for Life Laboratories"/>
        </authorList>
    </citation>
    <scope>NUCLEOTIDE SEQUENCE [LARGE SCALE GENOMIC DNA]</scope>
    <source>
        <strain evidence="1">Soil9</strain>
    </source>
</reference>